<dbReference type="Pfam" id="PF00128">
    <property type="entry name" value="Alpha-amylase"/>
    <property type="match status" value="1"/>
</dbReference>
<evidence type="ECO:0000256" key="1">
    <source>
        <dbReference type="ARBA" id="ARBA00008061"/>
    </source>
</evidence>
<dbReference type="Gene3D" id="3.90.400.10">
    <property type="entry name" value="Oligo-1,6-glucosidase, Domain 2"/>
    <property type="match status" value="1"/>
</dbReference>
<dbReference type="InterPro" id="IPR006046">
    <property type="entry name" value="Alpha_amylase"/>
</dbReference>
<dbReference type="PATRIC" id="fig|1619025.3.peg.587"/>
<protein>
    <recommendedName>
        <fullName evidence="3">Alpha-amylase</fullName>
        <ecNumber evidence="3">3.2.1.1</ecNumber>
    </recommendedName>
</protein>
<dbReference type="SMART" id="SM00642">
    <property type="entry name" value="Aamy"/>
    <property type="match status" value="1"/>
</dbReference>
<evidence type="ECO:0000256" key="2">
    <source>
        <dbReference type="RuleBase" id="RU003615"/>
    </source>
</evidence>
<dbReference type="InterPro" id="IPR017853">
    <property type="entry name" value="GH"/>
</dbReference>
<dbReference type="InterPro" id="IPR006047">
    <property type="entry name" value="GH13_cat_dom"/>
</dbReference>
<keyword evidence="3" id="KW-0119">Carbohydrate metabolism</keyword>
<dbReference type="GO" id="GO:0005975">
    <property type="term" value="P:carbohydrate metabolic process"/>
    <property type="evidence" value="ECO:0007669"/>
    <property type="project" value="InterPro"/>
</dbReference>
<dbReference type="PANTHER" id="PTHR10357">
    <property type="entry name" value="ALPHA-AMYLASE FAMILY MEMBER"/>
    <property type="match status" value="1"/>
</dbReference>
<dbReference type="InterPro" id="IPR045857">
    <property type="entry name" value="O16G_dom_2"/>
</dbReference>
<dbReference type="AlphaFoldDB" id="A0A0G1NCK9"/>
<dbReference type="SUPFAM" id="SSF51445">
    <property type="entry name" value="(Trans)glycosidases"/>
    <property type="match status" value="1"/>
</dbReference>
<dbReference type="EC" id="3.2.1.1" evidence="3"/>
<evidence type="ECO:0000313" key="6">
    <source>
        <dbReference type="Proteomes" id="UP000034032"/>
    </source>
</evidence>
<dbReference type="Gene3D" id="3.20.20.80">
    <property type="entry name" value="Glycosidases"/>
    <property type="match status" value="1"/>
</dbReference>
<proteinExistence type="inferred from homology"/>
<dbReference type="PRINTS" id="PR00110">
    <property type="entry name" value="ALPHAAMYLASE"/>
</dbReference>
<keyword evidence="3" id="KW-0378">Hydrolase</keyword>
<comment type="similarity">
    <text evidence="1 2">Belongs to the glycosyl hydrolase 13 family.</text>
</comment>
<gene>
    <name evidence="5" type="ORF">UW79_C0013G0066</name>
</gene>
<evidence type="ECO:0000256" key="3">
    <source>
        <dbReference type="RuleBase" id="RU361134"/>
    </source>
</evidence>
<evidence type="ECO:0000313" key="5">
    <source>
        <dbReference type="EMBL" id="KKT81939.1"/>
    </source>
</evidence>
<sequence length="419" mass="48211">MSILNLAIENPWWKNAVIYEVYADKFAKNFKGFADKLGYLKDLGINCIWILPHYPSPMVDDGYDVSDYMSVRSELGTLGDFRRFASKAHKMGIKVIVDFVLNHVSISHPWFRERPEFFIRSKTAKEFKQATNPFSHMKSSNWIWDPETKDYYFASFYPQQADLNWDNPEVFKATIEVVDFWIGQGVDGFRLDAAPFLIKREGTGCVNLPETHAIIKKIRTHVESRNPQVILLAESNGTHEEIRSYLNGQECHMAFNFHLMAKIYFAIMTENPSVAKEAAKVLNDPPPDCQWAIFLRNHDDLTLSHLPVEERDELLARLDPKAKYLFEGGYGTSMRLATILKGNKNKILEAFRLLLSLSGAPVIYYGDEIGMENLELAEKPADSRKYVRGEFNWKEAEKQIKDPGSLLNELRTIIKNRKS</sequence>
<feature type="domain" description="Glycosyl hydrolase family 13 catalytic" evidence="4">
    <location>
        <begin position="20"/>
        <end position="417"/>
    </location>
</feature>
<reference evidence="5 6" key="1">
    <citation type="journal article" date="2015" name="Nature">
        <title>rRNA introns, odd ribosomes, and small enigmatic genomes across a large radiation of phyla.</title>
        <authorList>
            <person name="Brown C.T."/>
            <person name="Hug L.A."/>
            <person name="Thomas B.C."/>
            <person name="Sharon I."/>
            <person name="Castelle C.J."/>
            <person name="Singh A."/>
            <person name="Wilkins M.J."/>
            <person name="Williams K.H."/>
            <person name="Banfield J.F."/>
        </authorList>
    </citation>
    <scope>NUCLEOTIDE SEQUENCE [LARGE SCALE GENOMIC DNA]</scope>
</reference>
<dbReference type="GO" id="GO:0043169">
    <property type="term" value="F:cation binding"/>
    <property type="evidence" value="ECO:0007669"/>
    <property type="project" value="InterPro"/>
</dbReference>
<dbReference type="Proteomes" id="UP000034032">
    <property type="component" value="Unassembled WGS sequence"/>
</dbReference>
<dbReference type="PANTHER" id="PTHR10357:SF219">
    <property type="entry name" value="MALTOSE ALPHA-D-GLUCOSYLTRANSFERASE"/>
    <property type="match status" value="1"/>
</dbReference>
<accession>A0A0G1NCK9</accession>
<name>A0A0G1NCK9_9BACT</name>
<evidence type="ECO:0000259" key="4">
    <source>
        <dbReference type="SMART" id="SM00642"/>
    </source>
</evidence>
<comment type="caution">
    <text evidence="5">The sequence shown here is derived from an EMBL/GenBank/DDBJ whole genome shotgun (WGS) entry which is preliminary data.</text>
</comment>
<dbReference type="EMBL" id="LCJR01000013">
    <property type="protein sequence ID" value="KKT81939.1"/>
    <property type="molecule type" value="Genomic_DNA"/>
</dbReference>
<organism evidence="5 6">
    <name type="scientific">Candidatus Yanofskybacteria bacterium GW2011_GWA2_44_9</name>
    <dbReference type="NCBI Taxonomy" id="1619025"/>
    <lineage>
        <taxon>Bacteria</taxon>
        <taxon>Candidatus Yanofskyibacteriota</taxon>
    </lineage>
</organism>
<keyword evidence="3" id="KW-0326">Glycosidase</keyword>
<dbReference type="GO" id="GO:0004556">
    <property type="term" value="F:alpha-amylase activity"/>
    <property type="evidence" value="ECO:0007669"/>
    <property type="project" value="UniProtKB-UniRule"/>
</dbReference>
<comment type="catalytic activity">
    <reaction evidence="3">
        <text>Endohydrolysis of (1-&gt;4)-alpha-D-glucosidic linkages in polysaccharides containing three or more (1-&gt;4)-alpha-linked D-glucose units.</text>
        <dbReference type="EC" id="3.2.1.1"/>
    </reaction>
</comment>